<dbReference type="InterPro" id="IPR011008">
    <property type="entry name" value="Dimeric_a/b-barrel"/>
</dbReference>
<evidence type="ECO:0000259" key="2">
    <source>
        <dbReference type="Pfam" id="PF07045"/>
    </source>
</evidence>
<dbReference type="RefSeq" id="WP_381511549.1">
    <property type="nucleotide sequence ID" value="NZ_JBHUEL010000003.1"/>
</dbReference>
<name>A0ABW4MAV7_9SPHN</name>
<accession>A0ABW4MAV7</accession>
<gene>
    <name evidence="3" type="ORF">ACFSAG_03810</name>
</gene>
<dbReference type="Pfam" id="PF07045">
    <property type="entry name" value="DUF1330"/>
    <property type="match status" value="1"/>
</dbReference>
<evidence type="ECO:0000313" key="4">
    <source>
        <dbReference type="Proteomes" id="UP001597215"/>
    </source>
</evidence>
<feature type="signal peptide" evidence="1">
    <location>
        <begin position="1"/>
        <end position="23"/>
    </location>
</feature>
<organism evidence="3 4">
    <name type="scientific">Sphingorhabdus buctiana</name>
    <dbReference type="NCBI Taxonomy" id="1508805"/>
    <lineage>
        <taxon>Bacteria</taxon>
        <taxon>Pseudomonadati</taxon>
        <taxon>Pseudomonadota</taxon>
        <taxon>Alphaproteobacteria</taxon>
        <taxon>Sphingomonadales</taxon>
        <taxon>Sphingomonadaceae</taxon>
        <taxon>Sphingorhabdus</taxon>
    </lineage>
</organism>
<keyword evidence="1" id="KW-0732">Signal</keyword>
<proteinExistence type="predicted"/>
<keyword evidence="4" id="KW-1185">Reference proteome</keyword>
<evidence type="ECO:0000256" key="1">
    <source>
        <dbReference type="SAM" id="SignalP"/>
    </source>
</evidence>
<dbReference type="PANTHER" id="PTHR41521">
    <property type="match status" value="1"/>
</dbReference>
<sequence>MRVHIGWAMVLALLTAVGGYAAAKPTKTPKGYIVAEVQITDAEAYKTYVPGATAAVAKFGGKYLVRGGRVEQLEGPPPAGRFVIVEYPSFEAARAFYHSADYQAVAPIRRKASISRFWVAEGLPATK</sequence>
<dbReference type="EMBL" id="JBHUEL010000003">
    <property type="protein sequence ID" value="MFD1765965.1"/>
    <property type="molecule type" value="Genomic_DNA"/>
</dbReference>
<dbReference type="Proteomes" id="UP001597215">
    <property type="component" value="Unassembled WGS sequence"/>
</dbReference>
<protein>
    <submittedName>
        <fullName evidence="3">DUF1330 domain-containing protein</fullName>
    </submittedName>
</protein>
<dbReference type="Gene3D" id="3.30.70.100">
    <property type="match status" value="1"/>
</dbReference>
<dbReference type="SUPFAM" id="SSF54909">
    <property type="entry name" value="Dimeric alpha+beta barrel"/>
    <property type="match status" value="1"/>
</dbReference>
<reference evidence="4" key="1">
    <citation type="journal article" date="2019" name="Int. J. Syst. Evol. Microbiol.">
        <title>The Global Catalogue of Microorganisms (GCM) 10K type strain sequencing project: providing services to taxonomists for standard genome sequencing and annotation.</title>
        <authorList>
            <consortium name="The Broad Institute Genomics Platform"/>
            <consortium name="The Broad Institute Genome Sequencing Center for Infectious Disease"/>
            <person name="Wu L."/>
            <person name="Ma J."/>
        </authorList>
    </citation>
    <scope>NUCLEOTIDE SEQUENCE [LARGE SCALE GENOMIC DNA]</scope>
    <source>
        <strain evidence="4">CGMCC 1.12449</strain>
    </source>
</reference>
<dbReference type="InterPro" id="IPR010753">
    <property type="entry name" value="DUF1330"/>
</dbReference>
<dbReference type="PANTHER" id="PTHR41521:SF4">
    <property type="entry name" value="BLR0684 PROTEIN"/>
    <property type="match status" value="1"/>
</dbReference>
<comment type="caution">
    <text evidence="3">The sequence shown here is derived from an EMBL/GenBank/DDBJ whole genome shotgun (WGS) entry which is preliminary data.</text>
</comment>
<evidence type="ECO:0000313" key="3">
    <source>
        <dbReference type="EMBL" id="MFD1765965.1"/>
    </source>
</evidence>
<feature type="domain" description="DUF1330" evidence="2">
    <location>
        <begin position="30"/>
        <end position="122"/>
    </location>
</feature>
<feature type="chain" id="PRO_5047423109" evidence="1">
    <location>
        <begin position="24"/>
        <end position="127"/>
    </location>
</feature>